<dbReference type="PATRIC" id="fig|587753.9.peg.587"/>
<dbReference type="Proteomes" id="UP000030564">
    <property type="component" value="Unassembled WGS sequence"/>
</dbReference>
<reference evidence="1 2" key="1">
    <citation type="submission" date="2014-10" db="EMBL/GenBank/DDBJ databases">
        <title>Draft genome sequence of Pseudomonas chlororaphis EA105.</title>
        <authorList>
            <person name="McCully L.M."/>
            <person name="Bitzer A.S."/>
            <person name="Spence C."/>
            <person name="Bais H."/>
            <person name="Silby M.W."/>
        </authorList>
    </citation>
    <scope>NUCLEOTIDE SEQUENCE [LARGE SCALE GENOMIC DNA]</scope>
    <source>
        <strain evidence="1 2">EA105</strain>
    </source>
</reference>
<dbReference type="EMBL" id="JSFK01000001">
    <property type="protein sequence ID" value="KHA75239.1"/>
    <property type="molecule type" value="Genomic_DNA"/>
</dbReference>
<dbReference type="OrthoDB" id="583329at2"/>
<evidence type="ECO:0000313" key="2">
    <source>
        <dbReference type="Proteomes" id="UP000030564"/>
    </source>
</evidence>
<proteinExistence type="predicted"/>
<sequence length="83" mass="9111">MNLSELKKLVQARIDEKANIILDEKVVNDGAAFGELQIYFCLRRILNKKATLEDFGVLHAVSDLLQATGVISANQTLGSKVIP</sequence>
<protein>
    <submittedName>
        <fullName evidence="1">Uncharacterized protein</fullName>
    </submittedName>
</protein>
<comment type="caution">
    <text evidence="1">The sequence shown here is derived from an EMBL/GenBank/DDBJ whole genome shotgun (WGS) entry which is preliminary data.</text>
</comment>
<accession>A0A0A6DL48</accession>
<dbReference type="AlphaFoldDB" id="A0A0A6DL48"/>
<evidence type="ECO:0000313" key="1">
    <source>
        <dbReference type="EMBL" id="KHA75239.1"/>
    </source>
</evidence>
<organism evidence="1 2">
    <name type="scientific">Pseudomonas chlororaphis</name>
    <dbReference type="NCBI Taxonomy" id="587753"/>
    <lineage>
        <taxon>Bacteria</taxon>
        <taxon>Pseudomonadati</taxon>
        <taxon>Pseudomonadota</taxon>
        <taxon>Gammaproteobacteria</taxon>
        <taxon>Pseudomonadales</taxon>
        <taxon>Pseudomonadaceae</taxon>
        <taxon>Pseudomonas</taxon>
    </lineage>
</organism>
<gene>
    <name evidence="1" type="ORF">NZ35_02875</name>
</gene>
<name>A0A0A6DL48_9PSED</name>